<evidence type="ECO:0000313" key="1">
    <source>
        <dbReference type="EMBL" id="KFZ32304.1"/>
    </source>
</evidence>
<reference evidence="1" key="1">
    <citation type="submission" date="2014-08" db="EMBL/GenBank/DDBJ databases">
        <title>Fullgenome sequencing of Anoxybacillus sp.25 isolate from Garga hot-spring Russia.</title>
        <authorList>
            <person name="Rozanov A.S."/>
            <person name="Kotenko A.V."/>
            <person name="Malup T.K."/>
            <person name="Peltek S.E."/>
        </authorList>
    </citation>
    <scope>NUCLEOTIDE SEQUENCE [LARGE SCALE GENOMIC DNA]</scope>
    <source>
        <strain evidence="1">25</strain>
    </source>
</reference>
<gene>
    <name evidence="1" type="ORF">JS44_12210</name>
</gene>
<name>A0A094J2N3_9BACL</name>
<proteinExistence type="predicted"/>
<accession>A0A094J2N3</accession>
<comment type="caution">
    <text evidence="1">The sequence shown here is derived from an EMBL/GenBank/DDBJ whole genome shotgun (WGS) entry which is preliminary data.</text>
</comment>
<organism evidence="1">
    <name type="scientific">Anoxybacillus flavithermus</name>
    <dbReference type="NCBI Taxonomy" id="33934"/>
    <lineage>
        <taxon>Bacteria</taxon>
        <taxon>Bacillati</taxon>
        <taxon>Bacillota</taxon>
        <taxon>Bacilli</taxon>
        <taxon>Bacillales</taxon>
        <taxon>Anoxybacillaceae</taxon>
        <taxon>Anoxybacillus</taxon>
    </lineage>
</organism>
<dbReference type="EMBL" id="JPZO01000084">
    <property type="protein sequence ID" value="KFZ32304.1"/>
    <property type="molecule type" value="Genomic_DNA"/>
</dbReference>
<dbReference type="AlphaFoldDB" id="A0A094J2N3"/>
<sequence length="60" mass="6843">MKHTDVFLAQLVSASVLSFSPCRHVKNAKTKQGNEFAINRSVQQFVFNCIRLQNYVKGKD</sequence>
<protein>
    <submittedName>
        <fullName evidence="1">Uncharacterized protein</fullName>
    </submittedName>
</protein>